<dbReference type="InterPro" id="IPR036457">
    <property type="entry name" value="PPM-type-like_dom_sf"/>
</dbReference>
<dbReference type="AlphaFoldDB" id="K1SLU1"/>
<evidence type="ECO:0000313" key="2">
    <source>
        <dbReference type="EMBL" id="EKC54800.1"/>
    </source>
</evidence>
<dbReference type="EMBL" id="AJWZ01008196">
    <property type="protein sequence ID" value="EKC54800.1"/>
    <property type="molecule type" value="Genomic_DNA"/>
</dbReference>
<sequence length="74" mass="8015">MKIAALTDIGSCRQENQDNYCARQLVDGTGWGLVCDGMGGANGGRVASTLATQTMLRYFDHSLRTIENGEEKAF</sequence>
<protein>
    <submittedName>
        <fullName evidence="2">Serine/threonine protein phosphatase</fullName>
    </submittedName>
</protein>
<gene>
    <name evidence="2" type="ORF">OBE_11883</name>
</gene>
<evidence type="ECO:0000259" key="1">
    <source>
        <dbReference type="Pfam" id="PF13672"/>
    </source>
</evidence>
<organism evidence="2">
    <name type="scientific">human gut metagenome</name>
    <dbReference type="NCBI Taxonomy" id="408170"/>
    <lineage>
        <taxon>unclassified sequences</taxon>
        <taxon>metagenomes</taxon>
        <taxon>organismal metagenomes</taxon>
    </lineage>
</organism>
<dbReference type="Gene3D" id="3.60.40.10">
    <property type="entry name" value="PPM-type phosphatase domain"/>
    <property type="match status" value="1"/>
</dbReference>
<dbReference type="SUPFAM" id="SSF81606">
    <property type="entry name" value="PP2C-like"/>
    <property type="match status" value="1"/>
</dbReference>
<dbReference type="InterPro" id="IPR001932">
    <property type="entry name" value="PPM-type_phosphatase-like_dom"/>
</dbReference>
<feature type="domain" description="PPM-type phosphatase" evidence="1">
    <location>
        <begin position="14"/>
        <end position="70"/>
    </location>
</feature>
<proteinExistence type="predicted"/>
<accession>K1SLU1</accession>
<feature type="non-terminal residue" evidence="2">
    <location>
        <position position="74"/>
    </location>
</feature>
<name>K1SLU1_9ZZZZ</name>
<reference evidence="2" key="1">
    <citation type="journal article" date="2013" name="Environ. Microbiol.">
        <title>Microbiota from the distal guts of lean and obese adolescents exhibit partial functional redundancy besides clear differences in community structure.</title>
        <authorList>
            <person name="Ferrer M."/>
            <person name="Ruiz A."/>
            <person name="Lanza F."/>
            <person name="Haange S.B."/>
            <person name="Oberbach A."/>
            <person name="Till H."/>
            <person name="Bargiela R."/>
            <person name="Campoy C."/>
            <person name="Segura M.T."/>
            <person name="Richter M."/>
            <person name="von Bergen M."/>
            <person name="Seifert J."/>
            <person name="Suarez A."/>
        </authorList>
    </citation>
    <scope>NUCLEOTIDE SEQUENCE</scope>
</reference>
<comment type="caution">
    <text evidence="2">The sequence shown here is derived from an EMBL/GenBank/DDBJ whole genome shotgun (WGS) entry which is preliminary data.</text>
</comment>
<dbReference type="Pfam" id="PF13672">
    <property type="entry name" value="PP2C_2"/>
    <property type="match status" value="1"/>
</dbReference>